<evidence type="ECO:0000313" key="3">
    <source>
        <dbReference type="EMBL" id="GKV20995.1"/>
    </source>
</evidence>
<protein>
    <recommendedName>
        <fullName evidence="5">Nucleolar 27S pre-rRNA processing Urb2/Npa2 C-terminal domain-containing protein</fullName>
    </recommendedName>
</protein>
<dbReference type="GO" id="GO:0005730">
    <property type="term" value="C:nucleolus"/>
    <property type="evidence" value="ECO:0007669"/>
    <property type="project" value="TreeGrafter"/>
</dbReference>
<dbReference type="Proteomes" id="UP001054252">
    <property type="component" value="Unassembled WGS sequence"/>
</dbReference>
<dbReference type="InterPro" id="IPR052609">
    <property type="entry name" value="Ribosome_Biogenesis_Reg"/>
</dbReference>
<evidence type="ECO:0008006" key="5">
    <source>
        <dbReference type="Google" id="ProtNLM"/>
    </source>
</evidence>
<evidence type="ECO:0000256" key="2">
    <source>
        <dbReference type="SAM" id="Phobius"/>
    </source>
</evidence>
<keyword evidence="4" id="KW-1185">Reference proteome</keyword>
<comment type="caution">
    <text evidence="3">The sequence shown here is derived from an EMBL/GenBank/DDBJ whole genome shotgun (WGS) entry which is preliminary data.</text>
</comment>
<dbReference type="GO" id="GO:0042254">
    <property type="term" value="P:ribosome biogenesis"/>
    <property type="evidence" value="ECO:0007669"/>
    <property type="project" value="TreeGrafter"/>
</dbReference>
<feature type="transmembrane region" description="Helical" evidence="2">
    <location>
        <begin position="744"/>
        <end position="766"/>
    </location>
</feature>
<evidence type="ECO:0000313" key="4">
    <source>
        <dbReference type="Proteomes" id="UP001054252"/>
    </source>
</evidence>
<accession>A0AAV5KB12</accession>
<name>A0AAV5KB12_9ROSI</name>
<dbReference type="PANTHER" id="PTHR15682:SF2">
    <property type="entry name" value="UNHEALTHY RIBOSOME BIOGENESIS PROTEIN 2 HOMOLOG"/>
    <property type="match status" value="1"/>
</dbReference>
<keyword evidence="2" id="KW-0472">Membrane</keyword>
<dbReference type="EMBL" id="BPVZ01000056">
    <property type="protein sequence ID" value="GKV20995.1"/>
    <property type="molecule type" value="Genomic_DNA"/>
</dbReference>
<dbReference type="PANTHER" id="PTHR15682">
    <property type="entry name" value="UNHEALTHY RIBOSOME BIOGENESIS PROTEIN 2 HOMOLOG"/>
    <property type="match status" value="1"/>
</dbReference>
<evidence type="ECO:0000256" key="1">
    <source>
        <dbReference type="SAM" id="MobiDB-lite"/>
    </source>
</evidence>
<proteinExistence type="predicted"/>
<reference evidence="3 4" key="1">
    <citation type="journal article" date="2021" name="Commun. Biol.">
        <title>The genome of Shorea leprosula (Dipterocarpaceae) highlights the ecological relevance of drought in aseasonal tropical rainforests.</title>
        <authorList>
            <person name="Ng K.K.S."/>
            <person name="Kobayashi M.J."/>
            <person name="Fawcett J.A."/>
            <person name="Hatakeyama M."/>
            <person name="Paape T."/>
            <person name="Ng C.H."/>
            <person name="Ang C.C."/>
            <person name="Tnah L.H."/>
            <person name="Lee C.T."/>
            <person name="Nishiyama T."/>
            <person name="Sese J."/>
            <person name="O'Brien M.J."/>
            <person name="Copetti D."/>
            <person name="Mohd Noor M.I."/>
            <person name="Ong R.C."/>
            <person name="Putra M."/>
            <person name="Sireger I.Z."/>
            <person name="Indrioko S."/>
            <person name="Kosugi Y."/>
            <person name="Izuno A."/>
            <person name="Isagi Y."/>
            <person name="Lee S.L."/>
            <person name="Shimizu K.K."/>
        </authorList>
    </citation>
    <scope>NUCLEOTIDE SEQUENCE [LARGE SCALE GENOMIC DNA]</scope>
    <source>
        <strain evidence="3">214</strain>
    </source>
</reference>
<feature type="compositionally biased region" description="Basic residues" evidence="1">
    <location>
        <begin position="12"/>
        <end position="21"/>
    </location>
</feature>
<feature type="transmembrane region" description="Helical" evidence="2">
    <location>
        <begin position="812"/>
        <end position="828"/>
    </location>
</feature>
<feature type="region of interest" description="Disordered" evidence="1">
    <location>
        <begin position="1"/>
        <end position="57"/>
    </location>
</feature>
<keyword evidence="2" id="KW-1133">Transmembrane helix</keyword>
<feature type="compositionally biased region" description="Low complexity" evidence="1">
    <location>
        <begin position="1"/>
        <end position="11"/>
    </location>
</feature>
<organism evidence="3 4">
    <name type="scientific">Rubroshorea leprosula</name>
    <dbReference type="NCBI Taxonomy" id="152421"/>
    <lineage>
        <taxon>Eukaryota</taxon>
        <taxon>Viridiplantae</taxon>
        <taxon>Streptophyta</taxon>
        <taxon>Embryophyta</taxon>
        <taxon>Tracheophyta</taxon>
        <taxon>Spermatophyta</taxon>
        <taxon>Magnoliopsida</taxon>
        <taxon>eudicotyledons</taxon>
        <taxon>Gunneridae</taxon>
        <taxon>Pentapetalae</taxon>
        <taxon>rosids</taxon>
        <taxon>malvids</taxon>
        <taxon>Malvales</taxon>
        <taxon>Dipterocarpaceae</taxon>
        <taxon>Rubroshorea</taxon>
    </lineage>
</organism>
<feature type="compositionally biased region" description="Basic and acidic residues" evidence="1">
    <location>
        <begin position="24"/>
        <end position="37"/>
    </location>
</feature>
<gene>
    <name evidence="3" type="ORF">SLEP1_g31030</name>
</gene>
<keyword evidence="2" id="KW-0812">Transmembrane</keyword>
<sequence>MDSTMAVLSVKSAKKKKRKLNSARGEEKPRKTPRIDPSEMGLKGVEEGGSSEPMEPNLKLEEERPWRNLQLILSLQNKEIELRKKVELAFEYVGFRKQEGSGGVDEDYETVKTSRLVVFLNDWIQSLLIAPEKKVKVDGIVEACLDLRCWQIFKFCLEESSRWHVSLNFSRNLLRAISYIAGNVASLLSNTISSSKESMFGGEEFALYSVVLDCVSLLFSSQSGLSNENLDLWVSTTVAVIEMVHKVYIENLEGGKIGAFVLQFSCLVLEPFAKFLKVHPTRKNGFHDFVDKLLEPLLHLLSVLHGKIEENNPGWTRNLLKLVEEVLSHGLFHPAHIDGFLGLRSIEKYAGSEDGKVKNLKVVIKSYHRHLFDKLGSIVAEKRVVALDSTGELFSLFVDRVKTQKGTPVLFEGNKVKGKTGRSRHLGDDTSGHVASSSNLNAETRKSLLDFFVQILEPLLLKIDEYLQSNLPARFSLLDFNCTLKPINNLLASFMRERVYIRTEDITEGACFNFLKKVYDTIVSFASKLLCLSKSQIDTGMQKMFPSLAKELFVSIGYFLDIEYEVAGNDLIGLWLIMLSYLSSGLSFMDPQDQCLLTSPILDLGCQLINLYSALRQVSNCIFSLCKAARLVICSQLSDGEVNCAGSLSSVMTLSNHTCAKSVRILLCSQEFKLAIHQAFKSIPEGQASECIQQLTADVSESMEWTKNSCSETDGKEFGRLEIGNCEVHFFMQAEILGTLFSEIYILLLDSLIVTSGNSSMLGLYVKKMMTTIQPFISGLARLKPDGIYEFLSSLSGRALDNMIAENRNKKYLISFYWIFVFFSRLYMSCRSLYRQIIGLAPPNESRKMATEIGDAFTVYTGRDWMEKDLTDKGYFSWILNPSPSVLELLHCISNIYFKDNIGDCCPLIYVLNAIALQRLVDLNRHIMSLQFLLQHNDNFIQAKMNDDADLSLVSKKSRKLKRHISILKKEAVGLTDFMLGFLSLVANNQPLTSASNDASCENKCFKVHGNNGWDLGVCTLDENSLPSAIWWVICQNVDIWCAHAATKKMKKFLTLLLQTSLPCLSRSYMQGQEDIDKAGRLKKVSVPQISMELLKDSSLYDHKFVRRTFASRYCGILSQYALRLFRHSSIEDFCFNAAPNWQEVLSTLNTLSAAVSSKRDVKYGSAVESISNSSDSDISKPQKSFLVTECTVKDCHSLLNFLCWMPKEYLSSKSFSLLATYILNLERLVVASLLQCQGALLNYHKLLQLFVACRRTLKNIIMASCKKTENSQSSLLPVIAESSLFFSWLFKSVCVVGELPESWTEDCASESKRMLFSLMDHTSYVFLTISKYQLGHAALYFTNAEWPSRQSSSGIVEKHGIDEMDSCLDYSGESEALRSLLVVAESLKEHAESLLISLKDALPNEKVLVEDNVVNINKSSVVVSCISGFLWGLASAIELIGEKGSEHKAKFLSRKCKPFLKLNLCVNIFADTICDFLQLMFVNNNQQPFSYCNAKSFEELDGNRLLGSGEFSPCNMSSGKQHLELESIRIDPASSDIGDNSATAPVHKSTSPMENAYCSGTEVNLIELHGLRKHLLQDLFKGKHPEMAILLRHLLIASSAILSLNLYMNNTLLLSSLVPISTGISQLLLLELANSFEIPQPFTFVWLDGVLKYLEELGNNFTSTNPTLNGDEYTKLIGLHLRAIGKCISLQGKRATLESRERESNTRILHGGMGLSESFLSHEQHCLNDFKARLRMSFKVFIKKPPELLLSSAVEAIERALVGVQGGWTTIYEINNGNPNGGRVSSALVAGIDCLDLVLEYVSGNVIPAPY</sequence>